<dbReference type="PANTHER" id="PTHR35218:SF9">
    <property type="entry name" value="ENDONUCLEASE_EXONUCLEASE_PHOSPHATASE DOMAIN-CONTAINING PROTEIN"/>
    <property type="match status" value="1"/>
</dbReference>
<evidence type="ECO:0008006" key="4">
    <source>
        <dbReference type="Google" id="ProtNLM"/>
    </source>
</evidence>
<evidence type="ECO:0000256" key="1">
    <source>
        <dbReference type="SAM" id="MobiDB-lite"/>
    </source>
</evidence>
<dbReference type="Proteomes" id="UP000826656">
    <property type="component" value="Unassembled WGS sequence"/>
</dbReference>
<proteinExistence type="predicted"/>
<evidence type="ECO:0000313" key="3">
    <source>
        <dbReference type="Proteomes" id="UP000826656"/>
    </source>
</evidence>
<dbReference type="Gene3D" id="3.60.10.10">
    <property type="entry name" value="Endonuclease/exonuclease/phosphatase"/>
    <property type="match status" value="1"/>
</dbReference>
<dbReference type="PANTHER" id="PTHR35218">
    <property type="entry name" value="RNASE H DOMAIN-CONTAINING PROTEIN"/>
    <property type="match status" value="1"/>
</dbReference>
<name>A0ABQ7V9J2_SOLTU</name>
<reference evidence="2 3" key="1">
    <citation type="journal article" date="2021" name="bioRxiv">
        <title>Chromosome-scale and haplotype-resolved genome assembly of a tetraploid potato cultivar.</title>
        <authorList>
            <person name="Sun H."/>
            <person name="Jiao W.-B."/>
            <person name="Krause K."/>
            <person name="Campoy J.A."/>
            <person name="Goel M."/>
            <person name="Folz-Donahue K."/>
            <person name="Kukat C."/>
            <person name="Huettel B."/>
            <person name="Schneeberger K."/>
        </authorList>
    </citation>
    <scope>NUCLEOTIDE SEQUENCE [LARGE SCALE GENOMIC DNA]</scope>
    <source>
        <strain evidence="2">SolTubOtavaFocal</strain>
        <tissue evidence="2">Leaves</tissue>
    </source>
</reference>
<dbReference type="EMBL" id="JAIVGD010000013">
    <property type="protein sequence ID" value="KAH0760666.1"/>
    <property type="molecule type" value="Genomic_DNA"/>
</dbReference>
<accession>A0ABQ7V9J2</accession>
<dbReference type="SUPFAM" id="SSF56219">
    <property type="entry name" value="DNase I-like"/>
    <property type="match status" value="1"/>
</dbReference>
<protein>
    <recommendedName>
        <fullName evidence="4">Endonuclease/exonuclease/phosphatase</fullName>
    </recommendedName>
</protein>
<sequence length="140" mass="16019">MRNKEAPLESMRNTSSTMRNKEAPLESMRNISMITPLQLNISMNLIIWNCRGGNGPDFRRNFRSLLDRHKPPLVALLETKMVNHQVLLDDFHFNKMIEVPAVGNLGGLVVLWGDNVLELDEIATTEQEIHAMIKYISKYA</sequence>
<organism evidence="2 3">
    <name type="scientific">Solanum tuberosum</name>
    <name type="common">Potato</name>
    <dbReference type="NCBI Taxonomy" id="4113"/>
    <lineage>
        <taxon>Eukaryota</taxon>
        <taxon>Viridiplantae</taxon>
        <taxon>Streptophyta</taxon>
        <taxon>Embryophyta</taxon>
        <taxon>Tracheophyta</taxon>
        <taxon>Spermatophyta</taxon>
        <taxon>Magnoliopsida</taxon>
        <taxon>eudicotyledons</taxon>
        <taxon>Gunneridae</taxon>
        <taxon>Pentapetalae</taxon>
        <taxon>asterids</taxon>
        <taxon>lamiids</taxon>
        <taxon>Solanales</taxon>
        <taxon>Solanaceae</taxon>
        <taxon>Solanoideae</taxon>
        <taxon>Solaneae</taxon>
        <taxon>Solanum</taxon>
    </lineage>
</organism>
<dbReference type="InterPro" id="IPR036691">
    <property type="entry name" value="Endo/exonu/phosph_ase_sf"/>
</dbReference>
<keyword evidence="3" id="KW-1185">Reference proteome</keyword>
<comment type="caution">
    <text evidence="2">The sequence shown here is derived from an EMBL/GenBank/DDBJ whole genome shotgun (WGS) entry which is preliminary data.</text>
</comment>
<feature type="region of interest" description="Disordered" evidence="1">
    <location>
        <begin position="1"/>
        <end position="21"/>
    </location>
</feature>
<gene>
    <name evidence="2" type="ORF">KY290_016739</name>
</gene>
<evidence type="ECO:0000313" key="2">
    <source>
        <dbReference type="EMBL" id="KAH0760666.1"/>
    </source>
</evidence>